<evidence type="ECO:0000313" key="2">
    <source>
        <dbReference type="Proteomes" id="UP001526446"/>
    </source>
</evidence>
<dbReference type="EMBL" id="JAPIUX010000001">
    <property type="protein sequence ID" value="MCX2560040.1"/>
    <property type="molecule type" value="Genomic_DNA"/>
</dbReference>
<dbReference type="RefSeq" id="WP_166118655.1">
    <property type="nucleotide sequence ID" value="NZ_JAPIUX010000001.1"/>
</dbReference>
<gene>
    <name evidence="1" type="ORF">OQ252_01305</name>
</gene>
<reference evidence="1 2" key="1">
    <citation type="submission" date="2022-11" db="EMBL/GenBank/DDBJ databases">
        <title>Genome sequencing of Acetobacter type strain.</title>
        <authorList>
            <person name="Heo J."/>
            <person name="Lee D."/>
            <person name="Han B.-H."/>
            <person name="Hong S.-B."/>
            <person name="Kwon S.-W."/>
        </authorList>
    </citation>
    <scope>NUCLEOTIDE SEQUENCE [LARGE SCALE GENOMIC DNA]</scope>
    <source>
        <strain evidence="1 2">KACC 21251</strain>
    </source>
</reference>
<dbReference type="Gene3D" id="1.10.150.20">
    <property type="entry name" value="5' to 3' exonuclease, C-terminal subdomain"/>
    <property type="match status" value="1"/>
</dbReference>
<proteinExistence type="predicted"/>
<name>A0ABT3Q423_9PROT</name>
<organism evidence="1 2">
    <name type="scientific">Acetobacter farinalis</name>
    <dbReference type="NCBI Taxonomy" id="1260984"/>
    <lineage>
        <taxon>Bacteria</taxon>
        <taxon>Pseudomonadati</taxon>
        <taxon>Pseudomonadota</taxon>
        <taxon>Alphaproteobacteria</taxon>
        <taxon>Acetobacterales</taxon>
        <taxon>Acetobacteraceae</taxon>
        <taxon>Acetobacter</taxon>
    </lineage>
</organism>
<accession>A0ABT3Q423</accession>
<dbReference type="Proteomes" id="UP001526446">
    <property type="component" value="Unassembled WGS sequence"/>
</dbReference>
<protein>
    <submittedName>
        <fullName evidence="1">Helix-hairpin-helix domain-containing protein</fullName>
    </submittedName>
</protein>
<evidence type="ECO:0000313" key="1">
    <source>
        <dbReference type="EMBL" id="MCX2560040.1"/>
    </source>
</evidence>
<comment type="caution">
    <text evidence="1">The sequence shown here is derived from an EMBL/GenBank/DDBJ whole genome shotgun (WGS) entry which is preliminary data.</text>
</comment>
<sequence>MSGFNDAERAALLALKGIGPRVVARLEAMQINGFADLATRNVDDLCALGAALAGSSCWKNSPQSRAAMKAAIERAQRDITPLTHAQ</sequence>
<keyword evidence="2" id="KW-1185">Reference proteome</keyword>